<feature type="chain" id="PRO_5045709416" description="Fibroin light chain" evidence="2">
    <location>
        <begin position="17"/>
        <end position="267"/>
    </location>
</feature>
<evidence type="ECO:0000313" key="4">
    <source>
        <dbReference type="RefSeq" id="XP_026751556.2"/>
    </source>
</evidence>
<organism evidence="3 4">
    <name type="scientific">Galleria mellonella</name>
    <name type="common">Greater wax moth</name>
    <dbReference type="NCBI Taxonomy" id="7137"/>
    <lineage>
        <taxon>Eukaryota</taxon>
        <taxon>Metazoa</taxon>
        <taxon>Ecdysozoa</taxon>
        <taxon>Arthropoda</taxon>
        <taxon>Hexapoda</taxon>
        <taxon>Insecta</taxon>
        <taxon>Pterygota</taxon>
        <taxon>Neoptera</taxon>
        <taxon>Endopterygota</taxon>
        <taxon>Lepidoptera</taxon>
        <taxon>Glossata</taxon>
        <taxon>Ditrysia</taxon>
        <taxon>Pyraloidea</taxon>
        <taxon>Pyralidae</taxon>
        <taxon>Galleriinae</taxon>
        <taxon>Galleria</taxon>
    </lineage>
</organism>
<feature type="signal peptide" evidence="2">
    <location>
        <begin position="1"/>
        <end position="16"/>
    </location>
</feature>
<dbReference type="PIRSF" id="PIRSF005765">
    <property type="entry name" value="L-fibroin"/>
    <property type="match status" value="1"/>
</dbReference>
<keyword evidence="3" id="KW-1185">Reference proteome</keyword>
<sequence>MLPFVLVLLVATSALAAPSVVISQDNINNIAPAVGNGRPISSALIDRAFEIVDGGDTNIYILTIQQILNDLADQPDGLSQSLAVTQAVAALGELATGVPGNSCEAAAVIDAYANSVRTGDNSALSIAVANYINRLSSNIGLISQLASNPDSLRYSSGPVGNCAGGGRSYQFEAAWDAVLDNANPYQIGLINEEYCAARRLYNAFNSRSNNVGAAITAGAVVAQTQAAQIILPSLVNVLSAVAAGGNVAGAAAQAGQALANAAANVQL</sequence>
<name>A0A6J1WD63_GALME</name>
<proteinExistence type="predicted"/>
<accession>A0A6J1WD63</accession>
<evidence type="ECO:0000313" key="3">
    <source>
        <dbReference type="Proteomes" id="UP001652740"/>
    </source>
</evidence>
<protein>
    <recommendedName>
        <fullName evidence="1">Fibroin light chain</fullName>
        <shortName evidence="1">Fib-L</shortName>
    </recommendedName>
    <alternativeName>
        <fullName evidence="1">L-fibroin</fullName>
    </alternativeName>
</protein>
<keyword evidence="2" id="KW-0732">Signal</keyword>
<dbReference type="KEGG" id="gmw:113512007"/>
<dbReference type="InParanoid" id="A0A6J1WD63"/>
<dbReference type="Proteomes" id="UP001652740">
    <property type="component" value="Unplaced"/>
</dbReference>
<comment type="subcellular location">
    <subcellularLocation>
        <location evidence="1">Secreted</location>
    </subcellularLocation>
</comment>
<reference evidence="4" key="1">
    <citation type="submission" date="2025-08" db="UniProtKB">
        <authorList>
            <consortium name="RefSeq"/>
        </authorList>
    </citation>
    <scope>IDENTIFICATION</scope>
    <source>
        <tissue evidence="4">Whole larvae</tissue>
    </source>
</reference>
<comment type="function">
    <text evidence="1">It is likely that the major role of L-chain is to prevent the retention of H-chain in ER by forming the disulfide linkage.</text>
</comment>
<dbReference type="GeneID" id="113512007"/>
<evidence type="ECO:0000256" key="1">
    <source>
        <dbReference type="PIRNR" id="PIRNR005765"/>
    </source>
</evidence>
<dbReference type="Pfam" id="PF05849">
    <property type="entry name" value="L-fibroin"/>
    <property type="match status" value="1"/>
</dbReference>
<dbReference type="InterPro" id="IPR008660">
    <property type="entry name" value="L-fibroin"/>
</dbReference>
<keyword evidence="1" id="KW-0964">Secreted</keyword>
<dbReference type="RefSeq" id="XP_026751556.2">
    <property type="nucleotide sequence ID" value="XM_026895755.3"/>
</dbReference>
<dbReference type="AlphaFoldDB" id="A0A6J1WD63"/>
<keyword evidence="1" id="KW-0737">Silk protein</keyword>
<dbReference type="GO" id="GO:0005576">
    <property type="term" value="C:extracellular region"/>
    <property type="evidence" value="ECO:0007669"/>
    <property type="project" value="UniProtKB-SubCell"/>
</dbReference>
<comment type="subunit">
    <text evidence="1">Silk fibroin elementary unit consists in a disulfide-linked heavy and light chain and a p25 glycoprotein in molar ratios of 6:6:1. This results in a complex of approximately 2.3 MDa.</text>
</comment>
<gene>
    <name evidence="4" type="primary">LOC113512007</name>
</gene>
<evidence type="ECO:0000256" key="2">
    <source>
        <dbReference type="SAM" id="SignalP"/>
    </source>
</evidence>